<feature type="region of interest" description="Disordered" evidence="1">
    <location>
        <begin position="23"/>
        <end position="43"/>
    </location>
</feature>
<keyword evidence="3" id="KW-1185">Reference proteome</keyword>
<evidence type="ECO:0000256" key="1">
    <source>
        <dbReference type="SAM" id="MobiDB-lite"/>
    </source>
</evidence>
<feature type="compositionally biased region" description="Polar residues" evidence="1">
    <location>
        <begin position="26"/>
        <end position="38"/>
    </location>
</feature>
<name>A0AAV3RNS7_LITER</name>
<protein>
    <submittedName>
        <fullName evidence="2">Uncharacterized protein</fullName>
    </submittedName>
</protein>
<organism evidence="2 3">
    <name type="scientific">Lithospermum erythrorhizon</name>
    <name type="common">Purple gromwell</name>
    <name type="synonym">Lithospermum officinale var. erythrorhizon</name>
    <dbReference type="NCBI Taxonomy" id="34254"/>
    <lineage>
        <taxon>Eukaryota</taxon>
        <taxon>Viridiplantae</taxon>
        <taxon>Streptophyta</taxon>
        <taxon>Embryophyta</taxon>
        <taxon>Tracheophyta</taxon>
        <taxon>Spermatophyta</taxon>
        <taxon>Magnoliopsida</taxon>
        <taxon>eudicotyledons</taxon>
        <taxon>Gunneridae</taxon>
        <taxon>Pentapetalae</taxon>
        <taxon>asterids</taxon>
        <taxon>lamiids</taxon>
        <taxon>Boraginales</taxon>
        <taxon>Boraginaceae</taxon>
        <taxon>Boraginoideae</taxon>
        <taxon>Lithospermeae</taxon>
        <taxon>Lithospermum</taxon>
    </lineage>
</organism>
<comment type="caution">
    <text evidence="2">The sequence shown here is derived from an EMBL/GenBank/DDBJ whole genome shotgun (WGS) entry which is preliminary data.</text>
</comment>
<evidence type="ECO:0000313" key="2">
    <source>
        <dbReference type="EMBL" id="GAA0181701.1"/>
    </source>
</evidence>
<dbReference type="AlphaFoldDB" id="A0AAV3RNS7"/>
<evidence type="ECO:0000313" key="3">
    <source>
        <dbReference type="Proteomes" id="UP001454036"/>
    </source>
</evidence>
<proteinExistence type="predicted"/>
<reference evidence="2 3" key="1">
    <citation type="submission" date="2024-01" db="EMBL/GenBank/DDBJ databases">
        <title>The complete chloroplast genome sequence of Lithospermum erythrorhizon: insights into the phylogenetic relationship among Boraginaceae species and the maternal lineages of purple gromwells.</title>
        <authorList>
            <person name="Okada T."/>
            <person name="Watanabe K."/>
        </authorList>
    </citation>
    <scope>NUCLEOTIDE SEQUENCE [LARGE SCALE GENOMIC DNA]</scope>
</reference>
<accession>A0AAV3RNS7</accession>
<dbReference type="Proteomes" id="UP001454036">
    <property type="component" value="Unassembled WGS sequence"/>
</dbReference>
<dbReference type="EMBL" id="BAABME010010758">
    <property type="protein sequence ID" value="GAA0181701.1"/>
    <property type="molecule type" value="Genomic_DNA"/>
</dbReference>
<gene>
    <name evidence="2" type="ORF">LIER_30271</name>
</gene>
<sequence>MVKDVISLEEVRYTLHNMKLRHRCSGPSSDRANSSQGFLKSGKKNFPKKLIKTAHRKCDCRKKRQGHFNNTSGTIDVAEGSTKYEEAITLVANNNIFYTNEWIPYS</sequence>